<dbReference type="Proteomes" id="UP000027195">
    <property type="component" value="Unassembled WGS sequence"/>
</dbReference>
<name>A0A067M4G9_BOTB1</name>
<accession>A0A067M4G9</accession>
<organism evidence="1 2">
    <name type="scientific">Botryobasidium botryosum (strain FD-172 SS1)</name>
    <dbReference type="NCBI Taxonomy" id="930990"/>
    <lineage>
        <taxon>Eukaryota</taxon>
        <taxon>Fungi</taxon>
        <taxon>Dikarya</taxon>
        <taxon>Basidiomycota</taxon>
        <taxon>Agaricomycotina</taxon>
        <taxon>Agaricomycetes</taxon>
        <taxon>Cantharellales</taxon>
        <taxon>Botryobasidiaceae</taxon>
        <taxon>Botryobasidium</taxon>
    </lineage>
</organism>
<protein>
    <submittedName>
        <fullName evidence="1">Uncharacterized protein</fullName>
    </submittedName>
</protein>
<dbReference type="HOGENOM" id="CLU_2378335_0_0_1"/>
<keyword evidence="2" id="KW-1185">Reference proteome</keyword>
<dbReference type="InParanoid" id="A0A067M4G9"/>
<evidence type="ECO:0000313" key="1">
    <source>
        <dbReference type="EMBL" id="KDQ10439.1"/>
    </source>
</evidence>
<dbReference type="AlphaFoldDB" id="A0A067M4G9"/>
<gene>
    <name evidence="1" type="ORF">BOTBODRAFT_115716</name>
</gene>
<dbReference type="STRING" id="930990.A0A067M4G9"/>
<reference evidence="2" key="1">
    <citation type="journal article" date="2014" name="Proc. Natl. Acad. Sci. U.S.A.">
        <title>Extensive sampling of basidiomycete genomes demonstrates inadequacy of the white-rot/brown-rot paradigm for wood decay fungi.</title>
        <authorList>
            <person name="Riley R."/>
            <person name="Salamov A.A."/>
            <person name="Brown D.W."/>
            <person name="Nagy L.G."/>
            <person name="Floudas D."/>
            <person name="Held B.W."/>
            <person name="Levasseur A."/>
            <person name="Lombard V."/>
            <person name="Morin E."/>
            <person name="Otillar R."/>
            <person name="Lindquist E.A."/>
            <person name="Sun H."/>
            <person name="LaButti K.M."/>
            <person name="Schmutz J."/>
            <person name="Jabbour D."/>
            <person name="Luo H."/>
            <person name="Baker S.E."/>
            <person name="Pisabarro A.G."/>
            <person name="Walton J.D."/>
            <person name="Blanchette R.A."/>
            <person name="Henrissat B."/>
            <person name="Martin F."/>
            <person name="Cullen D."/>
            <person name="Hibbett D.S."/>
            <person name="Grigoriev I.V."/>
        </authorList>
    </citation>
    <scope>NUCLEOTIDE SEQUENCE [LARGE SCALE GENOMIC DNA]</scope>
    <source>
        <strain evidence="2">FD-172 SS1</strain>
    </source>
</reference>
<feature type="non-terminal residue" evidence="1">
    <location>
        <position position="1"/>
    </location>
</feature>
<proteinExistence type="predicted"/>
<evidence type="ECO:0000313" key="2">
    <source>
        <dbReference type="Proteomes" id="UP000027195"/>
    </source>
</evidence>
<dbReference type="OrthoDB" id="6613063at2759"/>
<sequence>LLHIANSIETCGPVWAYWAYPMERYCGGLQRAIQSHRFPFASLDKRVRDLAQLDQIKTIYNLQRALDLTTRSKIEERGIRIATRRLIFLFSRARH</sequence>
<dbReference type="EMBL" id="KL198067">
    <property type="protein sequence ID" value="KDQ10439.1"/>
    <property type="molecule type" value="Genomic_DNA"/>
</dbReference>